<protein>
    <submittedName>
        <fullName evidence="2">Uncharacterized protein</fullName>
    </submittedName>
</protein>
<dbReference type="EMBL" id="JACGWJ010000007">
    <property type="protein sequence ID" value="KAL0409772.1"/>
    <property type="molecule type" value="Genomic_DNA"/>
</dbReference>
<dbReference type="AlphaFoldDB" id="A0AAW2TZ17"/>
<reference evidence="2" key="2">
    <citation type="journal article" date="2024" name="Plant">
        <title>Genomic evolution and insights into agronomic trait innovations of Sesamum species.</title>
        <authorList>
            <person name="Miao H."/>
            <person name="Wang L."/>
            <person name="Qu L."/>
            <person name="Liu H."/>
            <person name="Sun Y."/>
            <person name="Le M."/>
            <person name="Wang Q."/>
            <person name="Wei S."/>
            <person name="Zheng Y."/>
            <person name="Lin W."/>
            <person name="Duan Y."/>
            <person name="Cao H."/>
            <person name="Xiong S."/>
            <person name="Wang X."/>
            <person name="Wei L."/>
            <person name="Li C."/>
            <person name="Ma Q."/>
            <person name="Ju M."/>
            <person name="Zhao R."/>
            <person name="Li G."/>
            <person name="Mu C."/>
            <person name="Tian Q."/>
            <person name="Mei H."/>
            <person name="Zhang T."/>
            <person name="Gao T."/>
            <person name="Zhang H."/>
        </authorList>
    </citation>
    <scope>NUCLEOTIDE SEQUENCE</scope>
    <source>
        <strain evidence="2">G02</strain>
    </source>
</reference>
<comment type="caution">
    <text evidence="2">The sequence shown here is derived from an EMBL/GenBank/DDBJ whole genome shotgun (WGS) entry which is preliminary data.</text>
</comment>
<name>A0AAW2TZ17_SESRA</name>
<evidence type="ECO:0000256" key="1">
    <source>
        <dbReference type="SAM" id="MobiDB-lite"/>
    </source>
</evidence>
<sequence length="71" mass="8108">MQNLKRKIERLIQNGYLQEYFCWEKARGTGPYQKYETDKGKEAKNSSSGSPVKDIPRISMMGKAEINDPPG</sequence>
<organism evidence="2">
    <name type="scientific">Sesamum radiatum</name>
    <name type="common">Black benniseed</name>
    <dbReference type="NCBI Taxonomy" id="300843"/>
    <lineage>
        <taxon>Eukaryota</taxon>
        <taxon>Viridiplantae</taxon>
        <taxon>Streptophyta</taxon>
        <taxon>Embryophyta</taxon>
        <taxon>Tracheophyta</taxon>
        <taxon>Spermatophyta</taxon>
        <taxon>Magnoliopsida</taxon>
        <taxon>eudicotyledons</taxon>
        <taxon>Gunneridae</taxon>
        <taxon>Pentapetalae</taxon>
        <taxon>asterids</taxon>
        <taxon>lamiids</taxon>
        <taxon>Lamiales</taxon>
        <taxon>Pedaliaceae</taxon>
        <taxon>Sesamum</taxon>
    </lineage>
</organism>
<feature type="region of interest" description="Disordered" evidence="1">
    <location>
        <begin position="32"/>
        <end position="71"/>
    </location>
</feature>
<gene>
    <name evidence="2" type="ORF">Sradi_1911600</name>
</gene>
<feature type="compositionally biased region" description="Basic and acidic residues" evidence="1">
    <location>
        <begin position="35"/>
        <end position="44"/>
    </location>
</feature>
<accession>A0AAW2TZ17</accession>
<proteinExistence type="predicted"/>
<reference evidence="2" key="1">
    <citation type="submission" date="2020-06" db="EMBL/GenBank/DDBJ databases">
        <authorList>
            <person name="Li T."/>
            <person name="Hu X."/>
            <person name="Zhang T."/>
            <person name="Song X."/>
            <person name="Zhang H."/>
            <person name="Dai N."/>
            <person name="Sheng W."/>
            <person name="Hou X."/>
            <person name="Wei L."/>
        </authorList>
    </citation>
    <scope>NUCLEOTIDE SEQUENCE</scope>
    <source>
        <strain evidence="2">G02</strain>
        <tissue evidence="2">Leaf</tissue>
    </source>
</reference>
<evidence type="ECO:0000313" key="2">
    <source>
        <dbReference type="EMBL" id="KAL0409772.1"/>
    </source>
</evidence>